<protein>
    <submittedName>
        <fullName evidence="2">Uncharacterized protein</fullName>
    </submittedName>
</protein>
<reference evidence="3" key="1">
    <citation type="journal article" date="2015" name="PLoS Genet.">
        <title>Genome Sequence and Transcriptome Analyses of Chrysochromulina tobin: Metabolic Tools for Enhanced Algal Fitness in the Prominent Order Prymnesiales (Haptophyceae).</title>
        <authorList>
            <person name="Hovde B.T."/>
            <person name="Deodato C.R."/>
            <person name="Hunsperger H.M."/>
            <person name="Ryken S.A."/>
            <person name="Yost W."/>
            <person name="Jha R.K."/>
            <person name="Patterson J."/>
            <person name="Monnat R.J. Jr."/>
            <person name="Barlow S.B."/>
            <person name="Starkenburg S.R."/>
            <person name="Cattolico R.A."/>
        </authorList>
    </citation>
    <scope>NUCLEOTIDE SEQUENCE</scope>
    <source>
        <strain evidence="3">CCMP291</strain>
    </source>
</reference>
<feature type="region of interest" description="Disordered" evidence="1">
    <location>
        <begin position="566"/>
        <end position="600"/>
    </location>
</feature>
<accession>A0A0M0JYA1</accession>
<evidence type="ECO:0000313" key="2">
    <source>
        <dbReference type="EMBL" id="KOO31103.1"/>
    </source>
</evidence>
<dbReference type="EMBL" id="JWZX01002086">
    <property type="protein sequence ID" value="KOO31103.1"/>
    <property type="molecule type" value="Genomic_DNA"/>
</dbReference>
<proteinExistence type="predicted"/>
<dbReference type="Proteomes" id="UP000037460">
    <property type="component" value="Unassembled WGS sequence"/>
</dbReference>
<feature type="region of interest" description="Disordered" evidence="1">
    <location>
        <begin position="620"/>
        <end position="697"/>
    </location>
</feature>
<gene>
    <name evidence="2" type="ORF">Ctob_016259</name>
</gene>
<organism evidence="2 3">
    <name type="scientific">Chrysochromulina tobinii</name>
    <dbReference type="NCBI Taxonomy" id="1460289"/>
    <lineage>
        <taxon>Eukaryota</taxon>
        <taxon>Haptista</taxon>
        <taxon>Haptophyta</taxon>
        <taxon>Prymnesiophyceae</taxon>
        <taxon>Prymnesiales</taxon>
        <taxon>Chrysochromulinaceae</taxon>
        <taxon>Chrysochromulina</taxon>
    </lineage>
</organism>
<evidence type="ECO:0000313" key="3">
    <source>
        <dbReference type="Proteomes" id="UP000037460"/>
    </source>
</evidence>
<keyword evidence="3" id="KW-1185">Reference proteome</keyword>
<dbReference type="AlphaFoldDB" id="A0A0M0JYA1"/>
<evidence type="ECO:0000256" key="1">
    <source>
        <dbReference type="SAM" id="MobiDB-lite"/>
    </source>
</evidence>
<sequence length="697" mass="75573">MYSADLTRLDALAGLRCGCHGHHAREVTAHPSAFAALVAATAVDWIHRAQRGSRWAVGLALNPCEGVLALSDDGPKRPPELKWYISEYMNDDAVLKHVAIIVGTFVVTLADDFADWFYQLKLMAGCYWMVGYVLLELEKLAEQAPELRFVVEKVLGQGTVPGSNWGQRLCELVLHMWDVVFDVLDGAFTAAQRRDSAELDGWFSRREAAGLVSRLHSRGGYTDDTKFRFVGPERARRGAKAWCFVTKGFRTIMADASKRMLGVHDVSLGTCFNYSLGIAFIGEEKRKRALDQLLSLLSGELAVSIYRSLVGLLLHLSFLAGMRPSATHGLFTPMMDGGALAQGPDTLVAGRHLTPVIKARASEWSERLSRSAGAPFASAVPSLARVAQTGPLTARRFWRSDACKEGTDHPGIAGICTSPDSPCVWVRRLTGDELLLPVPVTEFAGFFGNCCMWGAAAPADVLIVSEVDALVPAFVLTREASASPLMQHVLAAVNALEFMPRLREHMTIGHISSEVNVTADLPSRGRLAELISIAEHAGARMTVEPHPRALDTLLEELVQLELNRRPEAAHDDHVADPMSDPRPYLTAAEQGLGGTRRDNTAKDGAAALVDRVPALVEPWPPAASCRTPAAPGPLRHDGQPGHVRQAPYTRPKTGQPGHVRQAPYTRPKTERYVPSSAPSAADGQLPVPSVVLPRSAA</sequence>
<feature type="compositionally biased region" description="Basic and acidic residues" evidence="1">
    <location>
        <begin position="566"/>
        <end position="575"/>
    </location>
</feature>
<comment type="caution">
    <text evidence="2">The sequence shown here is derived from an EMBL/GenBank/DDBJ whole genome shotgun (WGS) entry which is preliminary data.</text>
</comment>
<name>A0A0M0JYA1_9EUKA</name>